<evidence type="ECO:0000313" key="1">
    <source>
        <dbReference type="EMBL" id="MEJ6010206.1"/>
    </source>
</evidence>
<dbReference type="Proteomes" id="UP001379235">
    <property type="component" value="Unassembled WGS sequence"/>
</dbReference>
<evidence type="ECO:0000313" key="2">
    <source>
        <dbReference type="Proteomes" id="UP001379235"/>
    </source>
</evidence>
<name>A0ABU8S9G2_9SPHN</name>
<evidence type="ECO:0008006" key="3">
    <source>
        <dbReference type="Google" id="ProtNLM"/>
    </source>
</evidence>
<organism evidence="1 2">
    <name type="scientific">Novosphingobium aquae</name>
    <dbReference type="NCBI Taxonomy" id="3133435"/>
    <lineage>
        <taxon>Bacteria</taxon>
        <taxon>Pseudomonadati</taxon>
        <taxon>Pseudomonadota</taxon>
        <taxon>Alphaproteobacteria</taxon>
        <taxon>Sphingomonadales</taxon>
        <taxon>Sphingomonadaceae</taxon>
        <taxon>Novosphingobium</taxon>
    </lineage>
</organism>
<comment type="caution">
    <text evidence="1">The sequence shown here is derived from an EMBL/GenBank/DDBJ whole genome shotgun (WGS) entry which is preliminary data.</text>
</comment>
<dbReference type="RefSeq" id="WP_339966716.1">
    <property type="nucleotide sequence ID" value="NZ_JBBHJY010000004.1"/>
</dbReference>
<accession>A0ABU8S9G2</accession>
<proteinExistence type="predicted"/>
<protein>
    <recommendedName>
        <fullName evidence="3">Sulfotransferase family protein</fullName>
    </recommendedName>
</protein>
<reference evidence="1 2" key="1">
    <citation type="submission" date="2024-03" db="EMBL/GenBank/DDBJ databases">
        <authorList>
            <person name="Jo J.-H."/>
        </authorList>
    </citation>
    <scope>NUCLEOTIDE SEQUENCE [LARGE SCALE GENOMIC DNA]</scope>
    <source>
        <strain evidence="1 2">AS3R-12</strain>
    </source>
</reference>
<dbReference type="EMBL" id="JBBHJY010000004">
    <property type="protein sequence ID" value="MEJ6010206.1"/>
    <property type="molecule type" value="Genomic_DNA"/>
</dbReference>
<keyword evidence="2" id="KW-1185">Reference proteome</keyword>
<sequence length="343" mass="37112">MVYFPTLLAEPEWLAHRFVESDDTFRFIRVPREDHAATTFLIDDYLGTREKGGDVPVAQCLQLSADVPLHFLFHSAFCGSTMLVRGLSQPGVAMGLSEPQALNDVVGFRRRGADPRAVARAADAATRLLGRPFAPGEAVVVKPSNVINPLAHLLMALRTEARAVFLHAPLETYLISVANKGLHCRIWTRELLQGFLIEGAVEGMGFSRDDHFLHSDLQVAAIGWLAQQRLFASMARTVGDRLASLDSERMFADPAGALAAVAAHYGLSLDIGAALAGPAFTQHSKSGVDYSAEVRAADYARVRAAHGEEIDMVLTWAKAVADTAAISMDAPNPLLQAPLLQLH</sequence>
<gene>
    <name evidence="1" type="ORF">WG900_09780</name>
</gene>